<dbReference type="NCBIfam" id="TIGR01549">
    <property type="entry name" value="HAD-SF-IA-v1"/>
    <property type="match status" value="1"/>
</dbReference>
<evidence type="ECO:0000313" key="3">
    <source>
        <dbReference type="EMBL" id="PQJ83580.1"/>
    </source>
</evidence>
<protein>
    <recommendedName>
        <fullName evidence="6">HAD family hydrolase</fullName>
    </recommendedName>
</protein>
<comment type="caution">
    <text evidence="3">The sequence shown here is derived from an EMBL/GenBank/DDBJ whole genome shotgun (WGS) entry which is preliminary data.</text>
</comment>
<dbReference type="PANTHER" id="PTHR43316:SF3">
    <property type="entry name" value="HALOACID DEHALOGENASE, TYPE II (AFU_ORTHOLOGUE AFUA_2G07750)-RELATED"/>
    <property type="match status" value="1"/>
</dbReference>
<dbReference type="SFLD" id="SFLDS00003">
    <property type="entry name" value="Haloacid_Dehalogenase"/>
    <property type="match status" value="1"/>
</dbReference>
<dbReference type="InterPro" id="IPR036412">
    <property type="entry name" value="HAD-like_sf"/>
</dbReference>
<dbReference type="PRINTS" id="PR00413">
    <property type="entry name" value="HADHALOGNASE"/>
</dbReference>
<evidence type="ECO:0000256" key="1">
    <source>
        <dbReference type="ARBA" id="ARBA00022801"/>
    </source>
</evidence>
<dbReference type="InterPro" id="IPR051540">
    <property type="entry name" value="S-2-haloacid_dehalogenase"/>
</dbReference>
<dbReference type="RefSeq" id="WP_105064501.1">
    <property type="nucleotide sequence ID" value="NZ_BSOU01000014.1"/>
</dbReference>
<keyword evidence="5" id="KW-1185">Reference proteome</keyword>
<dbReference type="EMBL" id="MSCP01000005">
    <property type="protein sequence ID" value="PQJ83580.1"/>
    <property type="molecule type" value="Genomic_DNA"/>
</dbReference>
<dbReference type="InterPro" id="IPR023214">
    <property type="entry name" value="HAD_sf"/>
</dbReference>
<dbReference type="GO" id="GO:0016787">
    <property type="term" value="F:hydrolase activity"/>
    <property type="evidence" value="ECO:0007669"/>
    <property type="project" value="UniProtKB-KW"/>
</dbReference>
<gene>
    <name evidence="3" type="ORF">BTO23_20800</name>
    <name evidence="2" type="ORF">GCM10007855_36560</name>
</gene>
<evidence type="ECO:0000313" key="4">
    <source>
        <dbReference type="Proteomes" id="UP000239273"/>
    </source>
</evidence>
<dbReference type="Pfam" id="PF00702">
    <property type="entry name" value="Hydrolase"/>
    <property type="match status" value="1"/>
</dbReference>
<reference evidence="5" key="3">
    <citation type="journal article" date="2019" name="Int. J. Syst. Evol. Microbiol.">
        <title>The Global Catalogue of Microorganisms (GCM) 10K type strain sequencing project: providing services to taxonomists for standard genome sequencing and annotation.</title>
        <authorList>
            <consortium name="The Broad Institute Genomics Platform"/>
            <consortium name="The Broad Institute Genome Sequencing Center for Infectious Disease"/>
            <person name="Wu L."/>
            <person name="Ma J."/>
        </authorList>
    </citation>
    <scope>NUCLEOTIDE SEQUENCE [LARGE SCALE GENOMIC DNA]</scope>
    <source>
        <strain evidence="5">NBRC 105001</strain>
    </source>
</reference>
<dbReference type="PANTHER" id="PTHR43316">
    <property type="entry name" value="HYDROLASE, HALOACID DELAHOGENASE-RELATED"/>
    <property type="match status" value="1"/>
</dbReference>
<keyword evidence="1" id="KW-0378">Hydrolase</keyword>
<sequence length="510" mass="57529">MGELNNISNLKLKNTVIPGDKFKGVIFDLYGTLIEFNTRPLLREFSKILGVKTFSVKLKATLIEHFESDDKALEGFIEALIGRKSTPEEYFKCRIALESHLSTAKLARGARLLLSNLKARNIKIALLSNVAQIFKKPFFELGLAKYFDVINFSSDIGTKKPTATAYIKVTSELGLLPSDCLFIGDDVKNDYDAPKSLGMNAINIGDGRRDVYVNCLSELVWLTASGTPLLKIGAEYTIDDQNFMVTDIELLSEEELGRYNIVARVHGLDANNVKKQWYVKRYIDPASAYIEETAHRIMCTIGASAPRAYLLEGEEPLLFSSPAKGALWKDGDYDIEVAEQVGTQAAAAYILSNADWRPRNTYIQKSTSKVTSIDLEHCLFDRVLGINLEGFDGTTKENIDNLGLSTWAHTKTRVLSYSAIRRAIKCFTQTDNRNTSEFKQFLKGWDKTFKQAISNRRLITEILQTKMNSQQLVIGTKSHRRAFANVDLHDLLERIELGHRVMRLKETWDK</sequence>
<name>A0A2S7X178_9GAMM</name>
<dbReference type="AlphaFoldDB" id="A0A2S7X178"/>
<reference evidence="2" key="1">
    <citation type="journal article" date="2014" name="Int. J. Syst. Evol. Microbiol.">
        <title>Complete genome of a new Firmicutes species belonging to the dominant human colonic microbiota ('Ruminococcus bicirculans') reveals two chromosomes and a selective capacity to utilize plant glucans.</title>
        <authorList>
            <consortium name="NISC Comparative Sequencing Program"/>
            <person name="Wegmann U."/>
            <person name="Louis P."/>
            <person name="Goesmann A."/>
            <person name="Henrissat B."/>
            <person name="Duncan S.H."/>
            <person name="Flint H.J."/>
        </authorList>
    </citation>
    <scope>NUCLEOTIDE SEQUENCE</scope>
    <source>
        <strain evidence="2">NBRC 105001</strain>
    </source>
</reference>
<dbReference type="NCBIfam" id="TIGR01509">
    <property type="entry name" value="HAD-SF-IA-v3"/>
    <property type="match status" value="1"/>
</dbReference>
<dbReference type="Gene3D" id="3.40.50.1000">
    <property type="entry name" value="HAD superfamily/HAD-like"/>
    <property type="match status" value="1"/>
</dbReference>
<dbReference type="OrthoDB" id="9782449at2"/>
<evidence type="ECO:0008006" key="6">
    <source>
        <dbReference type="Google" id="ProtNLM"/>
    </source>
</evidence>
<dbReference type="Proteomes" id="UP001156660">
    <property type="component" value="Unassembled WGS sequence"/>
</dbReference>
<reference evidence="2" key="4">
    <citation type="submission" date="2023-01" db="EMBL/GenBank/DDBJ databases">
        <title>Draft genome sequence of Aliivibrio sifiae strain NBRC 105001.</title>
        <authorList>
            <person name="Sun Q."/>
            <person name="Mori K."/>
        </authorList>
    </citation>
    <scope>NUCLEOTIDE SEQUENCE</scope>
    <source>
        <strain evidence="2">NBRC 105001</strain>
    </source>
</reference>
<accession>A0A2S7X178</accession>
<dbReference type="EMBL" id="BSOU01000014">
    <property type="protein sequence ID" value="GLR76781.1"/>
    <property type="molecule type" value="Genomic_DNA"/>
</dbReference>
<proteinExistence type="predicted"/>
<evidence type="ECO:0000313" key="5">
    <source>
        <dbReference type="Proteomes" id="UP001156660"/>
    </source>
</evidence>
<organism evidence="3 4">
    <name type="scientific">Aliivibrio sifiae</name>
    <dbReference type="NCBI Taxonomy" id="566293"/>
    <lineage>
        <taxon>Bacteria</taxon>
        <taxon>Pseudomonadati</taxon>
        <taxon>Pseudomonadota</taxon>
        <taxon>Gammaproteobacteria</taxon>
        <taxon>Vibrionales</taxon>
        <taxon>Vibrionaceae</taxon>
        <taxon>Aliivibrio</taxon>
    </lineage>
</organism>
<dbReference type="SUPFAM" id="SSF56784">
    <property type="entry name" value="HAD-like"/>
    <property type="match status" value="1"/>
</dbReference>
<dbReference type="SFLD" id="SFLDG01129">
    <property type="entry name" value="C1.5:_HAD__Beta-PGM__Phosphata"/>
    <property type="match status" value="1"/>
</dbReference>
<dbReference type="Proteomes" id="UP000239273">
    <property type="component" value="Unassembled WGS sequence"/>
</dbReference>
<reference evidence="3 4" key="2">
    <citation type="submission" date="2016-12" db="EMBL/GenBank/DDBJ databases">
        <title>Diversity of luminous bacteria.</title>
        <authorList>
            <person name="Yoshizawa S."/>
            <person name="Kogure K."/>
        </authorList>
    </citation>
    <scope>NUCLEOTIDE SEQUENCE [LARGE SCALE GENOMIC DNA]</scope>
    <source>
        <strain evidence="3 4">NBRC 105001</strain>
    </source>
</reference>
<dbReference type="InterPro" id="IPR006439">
    <property type="entry name" value="HAD-SF_hydro_IA"/>
</dbReference>
<evidence type="ECO:0000313" key="2">
    <source>
        <dbReference type="EMBL" id="GLR76781.1"/>
    </source>
</evidence>